<evidence type="ECO:0000256" key="2">
    <source>
        <dbReference type="ARBA" id="ARBA00012438"/>
    </source>
</evidence>
<dbReference type="SMART" id="SM00388">
    <property type="entry name" value="HisKA"/>
    <property type="match status" value="1"/>
</dbReference>
<dbReference type="Proteomes" id="UP000028534">
    <property type="component" value="Unassembled WGS sequence"/>
</dbReference>
<evidence type="ECO:0000259" key="8">
    <source>
        <dbReference type="PROSITE" id="PS50110"/>
    </source>
</evidence>
<dbReference type="SMART" id="SM00448">
    <property type="entry name" value="REC"/>
    <property type="match status" value="1"/>
</dbReference>
<dbReference type="Gene3D" id="3.40.50.2300">
    <property type="match status" value="1"/>
</dbReference>
<dbReference type="RefSeq" id="WP_037520339.1">
    <property type="nucleotide sequence ID" value="NZ_JGVR01000018.1"/>
</dbReference>
<reference evidence="9 10" key="1">
    <citation type="submission" date="2014-03" db="EMBL/GenBank/DDBJ databases">
        <title>Genome sequence of Sphingobium yanoikuyae B1.</title>
        <authorList>
            <person name="Gan H.M."/>
            <person name="Gan H.Y."/>
            <person name="Savka M.A."/>
        </authorList>
    </citation>
    <scope>NUCLEOTIDE SEQUENCE [LARGE SCALE GENOMIC DNA]</scope>
    <source>
        <strain evidence="9 10">B1</strain>
    </source>
</reference>
<comment type="caution">
    <text evidence="9">The sequence shown here is derived from an EMBL/GenBank/DDBJ whole genome shotgun (WGS) entry which is preliminary data.</text>
</comment>
<keyword evidence="3 6" id="KW-0597">Phosphoprotein</keyword>
<dbReference type="SUPFAM" id="SSF55874">
    <property type="entry name" value="ATPase domain of HSP90 chaperone/DNA topoisomerase II/histidine kinase"/>
    <property type="match status" value="1"/>
</dbReference>
<evidence type="ECO:0000256" key="5">
    <source>
        <dbReference type="ARBA" id="ARBA00022777"/>
    </source>
</evidence>
<dbReference type="InterPro" id="IPR005467">
    <property type="entry name" value="His_kinase_dom"/>
</dbReference>
<gene>
    <name evidence="9" type="ORF">CP98_02869</name>
</gene>
<dbReference type="Pfam" id="PF00072">
    <property type="entry name" value="Response_reg"/>
    <property type="match status" value="1"/>
</dbReference>
<dbReference type="Pfam" id="PF00512">
    <property type="entry name" value="HisKA"/>
    <property type="match status" value="1"/>
</dbReference>
<name>A0A084EJ92_SPHYA</name>
<keyword evidence="4" id="KW-0808">Transferase</keyword>
<evidence type="ECO:0000259" key="7">
    <source>
        <dbReference type="PROSITE" id="PS50109"/>
    </source>
</evidence>
<dbReference type="InterPro" id="IPR036890">
    <property type="entry name" value="HATPase_C_sf"/>
</dbReference>
<evidence type="ECO:0000256" key="3">
    <source>
        <dbReference type="ARBA" id="ARBA00022553"/>
    </source>
</evidence>
<evidence type="ECO:0000313" key="9">
    <source>
        <dbReference type="EMBL" id="KEZ18034.1"/>
    </source>
</evidence>
<dbReference type="eggNOG" id="COG3437">
    <property type="taxonomic scope" value="Bacteria"/>
</dbReference>
<dbReference type="PANTHER" id="PTHR43547:SF2">
    <property type="entry name" value="HYBRID SIGNAL TRANSDUCTION HISTIDINE KINASE C"/>
    <property type="match status" value="1"/>
</dbReference>
<dbReference type="PANTHER" id="PTHR43547">
    <property type="entry name" value="TWO-COMPONENT HISTIDINE KINASE"/>
    <property type="match status" value="1"/>
</dbReference>
<feature type="domain" description="Response regulatory" evidence="8">
    <location>
        <begin position="9"/>
        <end position="126"/>
    </location>
</feature>
<dbReference type="PRINTS" id="PR00344">
    <property type="entry name" value="BCTRLSENSOR"/>
</dbReference>
<comment type="catalytic activity">
    <reaction evidence="1">
        <text>ATP + protein L-histidine = ADP + protein N-phospho-L-histidine.</text>
        <dbReference type="EC" id="2.7.13.3"/>
    </reaction>
</comment>
<dbReference type="Pfam" id="PF02518">
    <property type="entry name" value="HATPase_c"/>
    <property type="match status" value="1"/>
</dbReference>
<dbReference type="eggNOG" id="COG5002">
    <property type="taxonomic scope" value="Bacteria"/>
</dbReference>
<feature type="domain" description="Histidine kinase" evidence="7">
    <location>
        <begin position="162"/>
        <end position="379"/>
    </location>
</feature>
<dbReference type="FunFam" id="3.30.565.10:FF:000006">
    <property type="entry name" value="Sensor histidine kinase WalK"/>
    <property type="match status" value="1"/>
</dbReference>
<keyword evidence="5 9" id="KW-0418">Kinase</keyword>
<dbReference type="PATRIC" id="fig|13690.10.peg.2947"/>
<accession>A0A084EJ92</accession>
<dbReference type="InterPro" id="IPR003594">
    <property type="entry name" value="HATPase_dom"/>
</dbReference>
<dbReference type="PROSITE" id="PS50110">
    <property type="entry name" value="RESPONSE_REGULATORY"/>
    <property type="match status" value="1"/>
</dbReference>
<dbReference type="CDD" id="cd00082">
    <property type="entry name" value="HisKA"/>
    <property type="match status" value="1"/>
</dbReference>
<dbReference type="InterPro" id="IPR011006">
    <property type="entry name" value="CheY-like_superfamily"/>
</dbReference>
<dbReference type="SMART" id="SM00387">
    <property type="entry name" value="HATPase_c"/>
    <property type="match status" value="1"/>
</dbReference>
<dbReference type="Gene3D" id="1.10.287.130">
    <property type="match status" value="1"/>
</dbReference>
<dbReference type="InterPro" id="IPR004358">
    <property type="entry name" value="Sig_transdc_His_kin-like_C"/>
</dbReference>
<dbReference type="InterPro" id="IPR003661">
    <property type="entry name" value="HisK_dim/P_dom"/>
</dbReference>
<feature type="modified residue" description="4-aspartylphosphate" evidence="6">
    <location>
        <position position="58"/>
    </location>
</feature>
<dbReference type="InterPro" id="IPR001789">
    <property type="entry name" value="Sig_transdc_resp-reg_receiver"/>
</dbReference>
<evidence type="ECO:0000256" key="1">
    <source>
        <dbReference type="ARBA" id="ARBA00000085"/>
    </source>
</evidence>
<evidence type="ECO:0000313" key="10">
    <source>
        <dbReference type="Proteomes" id="UP000028534"/>
    </source>
</evidence>
<dbReference type="GO" id="GO:0000155">
    <property type="term" value="F:phosphorelay sensor kinase activity"/>
    <property type="evidence" value="ECO:0007669"/>
    <property type="project" value="InterPro"/>
</dbReference>
<dbReference type="SUPFAM" id="SSF52172">
    <property type="entry name" value="CheY-like"/>
    <property type="match status" value="1"/>
</dbReference>
<protein>
    <recommendedName>
        <fullName evidence="2">histidine kinase</fullName>
        <ecNumber evidence="2">2.7.13.3</ecNumber>
    </recommendedName>
</protein>
<dbReference type="EC" id="2.7.13.3" evidence="2"/>
<sequence>MTSEVPPVQFLLVDDLEENLLALEALLQRDGLQCLKARSGEEALEMLLVHDVALALLDVQMPGMDGFELAEFMRGNERARHIPIIFLTAGSADLQRRFRGYEAGAVDFIHKPIEGDILRSKANVFFDLYEQRRQIVAQRDELAKLAHALQGADRRKNEFLAILGHELRNPIMALGAGLHLLERREGTDMARNIRGQMDRHVRHVSRLVEDLLDIARIDQGKISLNKERIILQEALTFAIEASQPSIDAAGHALAVEMPDMPVWMEADYTRIAQIASNLLNNAAKYTPPGGAIRLTAQIVHDRIEIAVADNGIGIPAEMQAKIFDIFAQVRSGKNGGQEGLGIGLALVKQLVELHDGDIRLASSDPASGSVFVVRFPLPAH</sequence>
<organism evidence="9 10">
    <name type="scientific">Sphingobium yanoikuyae</name>
    <name type="common">Sphingomonas yanoikuyae</name>
    <dbReference type="NCBI Taxonomy" id="13690"/>
    <lineage>
        <taxon>Bacteria</taxon>
        <taxon>Pseudomonadati</taxon>
        <taxon>Pseudomonadota</taxon>
        <taxon>Alphaproteobacteria</taxon>
        <taxon>Sphingomonadales</taxon>
        <taxon>Sphingomonadaceae</taxon>
        <taxon>Sphingobium</taxon>
    </lineage>
</organism>
<evidence type="ECO:0000256" key="6">
    <source>
        <dbReference type="PROSITE-ProRule" id="PRU00169"/>
    </source>
</evidence>
<dbReference type="Gene3D" id="3.30.565.10">
    <property type="entry name" value="Histidine kinase-like ATPase, C-terminal domain"/>
    <property type="match status" value="1"/>
</dbReference>
<proteinExistence type="predicted"/>
<evidence type="ECO:0000256" key="4">
    <source>
        <dbReference type="ARBA" id="ARBA00022679"/>
    </source>
</evidence>
<dbReference type="PROSITE" id="PS50109">
    <property type="entry name" value="HIS_KIN"/>
    <property type="match status" value="1"/>
</dbReference>
<dbReference type="AlphaFoldDB" id="A0A084EJ92"/>
<dbReference type="EMBL" id="JGVR01000018">
    <property type="protein sequence ID" value="KEZ18034.1"/>
    <property type="molecule type" value="Genomic_DNA"/>
</dbReference>